<evidence type="ECO:0008006" key="4">
    <source>
        <dbReference type="Google" id="ProtNLM"/>
    </source>
</evidence>
<gene>
    <name evidence="2" type="ORF">P0Y49_02380</name>
</gene>
<sequence length="197" mass="22172">MKKLLKISLIAVSLLFSASLYASEGSFVLKVKSVDEKLVTFYIDEAQNVDVSIYGGENELVYEKRIKAKGASTKTYDLSSFPDGSYTFKMATESKVTEYKILIEQGKTLVSNPVIIEKFKPVLTKENNTITLNLENAAKGPIELRILNEYNDQLYNEVFEGEATVIKRFNVSKVGLGDLIFLIKSDNQEFSKVVQMR</sequence>
<evidence type="ECO:0000313" key="2">
    <source>
        <dbReference type="EMBL" id="WEK20000.1"/>
    </source>
</evidence>
<organism evidence="2 3">
    <name type="scientific">Candidatus Pedobacter colombiensis</name>
    <dbReference type="NCBI Taxonomy" id="3121371"/>
    <lineage>
        <taxon>Bacteria</taxon>
        <taxon>Pseudomonadati</taxon>
        <taxon>Bacteroidota</taxon>
        <taxon>Sphingobacteriia</taxon>
        <taxon>Sphingobacteriales</taxon>
        <taxon>Sphingobacteriaceae</taxon>
        <taxon>Pedobacter</taxon>
    </lineage>
</organism>
<keyword evidence="1" id="KW-0732">Signal</keyword>
<name>A0AAJ5W9A6_9SPHI</name>
<feature type="chain" id="PRO_5042532834" description="Por secretion system C-terminal sorting domain-containing protein" evidence="1">
    <location>
        <begin position="23"/>
        <end position="197"/>
    </location>
</feature>
<accession>A0AAJ5W9A6</accession>
<dbReference type="Proteomes" id="UP001214530">
    <property type="component" value="Chromosome"/>
</dbReference>
<proteinExistence type="predicted"/>
<dbReference type="EMBL" id="CP119313">
    <property type="protein sequence ID" value="WEK20000.1"/>
    <property type="molecule type" value="Genomic_DNA"/>
</dbReference>
<evidence type="ECO:0000313" key="3">
    <source>
        <dbReference type="Proteomes" id="UP001214530"/>
    </source>
</evidence>
<dbReference type="AlphaFoldDB" id="A0AAJ5W9A6"/>
<evidence type="ECO:0000256" key="1">
    <source>
        <dbReference type="SAM" id="SignalP"/>
    </source>
</evidence>
<reference evidence="2" key="1">
    <citation type="submission" date="2023-03" db="EMBL/GenBank/DDBJ databases">
        <title>Andean soil-derived lignocellulolytic bacterial consortium as a source of novel taxa and putative plastic-active enzymes.</title>
        <authorList>
            <person name="Diaz-Garcia L."/>
            <person name="Chuvochina M."/>
            <person name="Feuerriegel G."/>
            <person name="Bunk B."/>
            <person name="Sproer C."/>
            <person name="Streit W.R."/>
            <person name="Rodriguez L.M."/>
            <person name="Overmann J."/>
            <person name="Jimenez D.J."/>
        </authorList>
    </citation>
    <scope>NUCLEOTIDE SEQUENCE</scope>
    <source>
        <strain evidence="2">MAG 3858</strain>
    </source>
</reference>
<feature type="signal peptide" evidence="1">
    <location>
        <begin position="1"/>
        <end position="22"/>
    </location>
</feature>
<protein>
    <recommendedName>
        <fullName evidence="4">Por secretion system C-terminal sorting domain-containing protein</fullName>
    </recommendedName>
</protein>